<feature type="region of interest" description="Disordered" evidence="1">
    <location>
        <begin position="115"/>
        <end position="167"/>
    </location>
</feature>
<protein>
    <recommendedName>
        <fullName evidence="2">DUF936 domain-containing protein</fullName>
    </recommendedName>
</protein>
<reference evidence="4" key="1">
    <citation type="submission" date="2024-07" db="EMBL/GenBank/DDBJ databases">
        <title>Two chromosome-level genome assemblies of Korean endemic species Abeliophyllum distichum and Forsythia ovata (Oleaceae).</title>
        <authorList>
            <person name="Jang H."/>
        </authorList>
    </citation>
    <scope>NUCLEOTIDE SEQUENCE [LARGE SCALE GENOMIC DNA]</scope>
</reference>
<dbReference type="EMBL" id="JBFOLK010000013">
    <property type="protein sequence ID" value="KAL2466691.1"/>
    <property type="molecule type" value="Genomic_DNA"/>
</dbReference>
<dbReference type="AlphaFoldDB" id="A0ABD1PVV2"/>
<sequence>MNSHTSHWRPPFPALPDRDTGLILTNRLQIGQFVHFNRFVFDSPPVPISANVRPIDGRHPFIGTPEPLIAQRTGNKEADLGSVSSVADGKESKVSRPVSAPKDNVNVNVNYVNEQGSKGRTGLEKGSKRFSSLGGLKQRSMLSGKKAPAVERDPSPVGKSGKRSASPMPSKCVVVFLVSLWYFSANLVQIKF</sequence>
<comment type="caution">
    <text evidence="3">The sequence shown here is derived from an EMBL/GenBank/DDBJ whole genome shotgun (WGS) entry which is preliminary data.</text>
</comment>
<evidence type="ECO:0000256" key="1">
    <source>
        <dbReference type="SAM" id="MobiDB-lite"/>
    </source>
</evidence>
<dbReference type="Pfam" id="PF06075">
    <property type="entry name" value="DUF936"/>
    <property type="match status" value="1"/>
</dbReference>
<evidence type="ECO:0000313" key="3">
    <source>
        <dbReference type="EMBL" id="KAL2466691.1"/>
    </source>
</evidence>
<feature type="domain" description="DUF936" evidence="2">
    <location>
        <begin position="14"/>
        <end position="69"/>
    </location>
</feature>
<evidence type="ECO:0000313" key="4">
    <source>
        <dbReference type="Proteomes" id="UP001604336"/>
    </source>
</evidence>
<dbReference type="PANTHER" id="PTHR31928:SF3">
    <property type="entry name" value="EXPRESSED PROTEIN"/>
    <property type="match status" value="1"/>
</dbReference>
<feature type="region of interest" description="Disordered" evidence="1">
    <location>
        <begin position="81"/>
        <end position="100"/>
    </location>
</feature>
<organism evidence="3 4">
    <name type="scientific">Abeliophyllum distichum</name>
    <dbReference type="NCBI Taxonomy" id="126358"/>
    <lineage>
        <taxon>Eukaryota</taxon>
        <taxon>Viridiplantae</taxon>
        <taxon>Streptophyta</taxon>
        <taxon>Embryophyta</taxon>
        <taxon>Tracheophyta</taxon>
        <taxon>Spermatophyta</taxon>
        <taxon>Magnoliopsida</taxon>
        <taxon>eudicotyledons</taxon>
        <taxon>Gunneridae</taxon>
        <taxon>Pentapetalae</taxon>
        <taxon>asterids</taxon>
        <taxon>lamiids</taxon>
        <taxon>Lamiales</taxon>
        <taxon>Oleaceae</taxon>
        <taxon>Forsythieae</taxon>
        <taxon>Abeliophyllum</taxon>
    </lineage>
</organism>
<keyword evidence="4" id="KW-1185">Reference proteome</keyword>
<dbReference type="Proteomes" id="UP001604336">
    <property type="component" value="Unassembled WGS sequence"/>
</dbReference>
<dbReference type="PANTHER" id="PTHR31928">
    <property type="entry name" value="EXPRESSED PROTEIN"/>
    <property type="match status" value="1"/>
</dbReference>
<dbReference type="InterPro" id="IPR010341">
    <property type="entry name" value="DUF936_pln"/>
</dbReference>
<name>A0ABD1PVV2_9LAMI</name>
<gene>
    <name evidence="3" type="ORF">Adt_42542</name>
</gene>
<proteinExistence type="predicted"/>
<evidence type="ECO:0000259" key="2">
    <source>
        <dbReference type="Pfam" id="PF06075"/>
    </source>
</evidence>
<dbReference type="InterPro" id="IPR048297">
    <property type="entry name" value="DUF936_dom_pln"/>
</dbReference>
<accession>A0ABD1PVV2</accession>